<keyword evidence="5" id="KW-0862">Zinc</keyword>
<dbReference type="InterPro" id="IPR055187">
    <property type="entry name" value="C2CH-3rd_BIRD-IDD"/>
</dbReference>
<evidence type="ECO:0000313" key="13">
    <source>
        <dbReference type="Proteomes" id="UP001386955"/>
    </source>
</evidence>
<keyword evidence="13" id="KW-1185">Reference proteome</keyword>
<dbReference type="InterPro" id="IPR013087">
    <property type="entry name" value="Znf_C2H2_type"/>
</dbReference>
<dbReference type="SMART" id="SM00355">
    <property type="entry name" value="ZnF_C2H2"/>
    <property type="match status" value="3"/>
</dbReference>
<dbReference type="GO" id="GO:0003700">
    <property type="term" value="F:DNA-binding transcription factor activity"/>
    <property type="evidence" value="ECO:0007669"/>
    <property type="project" value="InterPro"/>
</dbReference>
<evidence type="ECO:0000256" key="3">
    <source>
        <dbReference type="ARBA" id="ARBA00022737"/>
    </source>
</evidence>
<keyword evidence="7" id="KW-0804">Transcription</keyword>
<dbReference type="Pfam" id="PF22995">
    <property type="entry name" value="C2CH-3rd_BIRD-IDD"/>
    <property type="match status" value="1"/>
</dbReference>
<comment type="similarity">
    <text evidence="9">Belongs to the WIP C2H2-type zinc-finger protein family.</text>
</comment>
<protein>
    <recommendedName>
        <fullName evidence="11">C2H2-type domain-containing protein</fullName>
    </recommendedName>
</protein>
<dbReference type="PANTHER" id="PTHR45878:SF1">
    <property type="entry name" value="ZINC FINGER PROTEIN WIP2"/>
    <property type="match status" value="1"/>
</dbReference>
<dbReference type="Gene3D" id="3.30.160.60">
    <property type="entry name" value="Classic Zinc Finger"/>
    <property type="match status" value="2"/>
</dbReference>
<evidence type="ECO:0000256" key="4">
    <source>
        <dbReference type="ARBA" id="ARBA00022771"/>
    </source>
</evidence>
<proteinExistence type="inferred from homology"/>
<gene>
    <name evidence="12" type="ORF">VNO78_19857</name>
</gene>
<evidence type="ECO:0000256" key="7">
    <source>
        <dbReference type="ARBA" id="ARBA00023163"/>
    </source>
</evidence>
<reference evidence="12 13" key="1">
    <citation type="submission" date="2024-01" db="EMBL/GenBank/DDBJ databases">
        <title>The genomes of 5 underutilized Papilionoideae crops provide insights into root nodulation and disease resistanc.</title>
        <authorList>
            <person name="Jiang F."/>
        </authorList>
    </citation>
    <scope>NUCLEOTIDE SEQUENCE [LARGE SCALE GENOMIC DNA]</scope>
    <source>
        <strain evidence="12">DUOXIRENSHENG_FW03</strain>
        <tissue evidence="12">Leaves</tissue>
    </source>
</reference>
<dbReference type="FunFam" id="3.30.160.60:FF:000523">
    <property type="entry name" value="Zinc finger protein WIP2"/>
    <property type="match status" value="1"/>
</dbReference>
<keyword evidence="2" id="KW-0479">Metal-binding</keyword>
<accession>A0AAN9S9D6</accession>
<name>A0AAN9S9D6_PSOTE</name>
<sequence>MNMSMQKRYCFSCISSCGCLEADEVDNEESIYLSLAPPTHLKTKPSNSQHSSTMPHHHHPAAVTVALHIGLPSNTPSTPYWIPTPQQILLGPTQFSCTVCNKTFNRFNNMQMHMWGHGSQYRKGAESLRGSKGNSSMMRVPCYCCEEGCKNNINYPRSRPLKDFRTLQTHYKRKHGGKPFECRKCHKAFAVRGDWRTHEKNCGKLWFCVCGSDFKHKRSLKDHVRAFGNGHAAHILSEDDSEVVLGTFK</sequence>
<dbReference type="EMBL" id="JAYMYS010000005">
    <property type="protein sequence ID" value="KAK7391441.1"/>
    <property type="molecule type" value="Genomic_DNA"/>
</dbReference>
<keyword evidence="6" id="KW-0805">Transcription regulation</keyword>
<evidence type="ECO:0000259" key="11">
    <source>
        <dbReference type="PROSITE" id="PS50157"/>
    </source>
</evidence>
<dbReference type="GO" id="GO:0005634">
    <property type="term" value="C:nucleus"/>
    <property type="evidence" value="ECO:0007669"/>
    <property type="project" value="UniProtKB-SubCell"/>
</dbReference>
<dbReference type="SUPFAM" id="SSF57667">
    <property type="entry name" value="beta-beta-alpha zinc fingers"/>
    <property type="match status" value="1"/>
</dbReference>
<dbReference type="GO" id="GO:0008270">
    <property type="term" value="F:zinc ion binding"/>
    <property type="evidence" value="ECO:0007669"/>
    <property type="project" value="UniProtKB-KW"/>
</dbReference>
<dbReference type="PROSITE" id="PS51257">
    <property type="entry name" value="PROKAR_LIPOPROTEIN"/>
    <property type="match status" value="1"/>
</dbReference>
<evidence type="ECO:0000256" key="1">
    <source>
        <dbReference type="ARBA" id="ARBA00004123"/>
    </source>
</evidence>
<keyword evidence="4 10" id="KW-0863">Zinc-finger</keyword>
<evidence type="ECO:0000256" key="2">
    <source>
        <dbReference type="ARBA" id="ARBA00022723"/>
    </source>
</evidence>
<feature type="domain" description="C2H2-type" evidence="11">
    <location>
        <begin position="95"/>
        <end position="122"/>
    </location>
</feature>
<dbReference type="AlphaFoldDB" id="A0AAN9S9D6"/>
<comment type="caution">
    <text evidence="12">The sequence shown here is derived from an EMBL/GenBank/DDBJ whole genome shotgun (WGS) entry which is preliminary data.</text>
</comment>
<evidence type="ECO:0000313" key="12">
    <source>
        <dbReference type="EMBL" id="KAK7391441.1"/>
    </source>
</evidence>
<dbReference type="InterPro" id="IPR059161">
    <property type="entry name" value="Znf-C2H2_STOP1/2_3rd"/>
</dbReference>
<dbReference type="InterPro" id="IPR036236">
    <property type="entry name" value="Znf_C2H2_sf"/>
</dbReference>
<evidence type="ECO:0000256" key="5">
    <source>
        <dbReference type="ARBA" id="ARBA00022833"/>
    </source>
</evidence>
<comment type="subcellular location">
    <subcellularLocation>
        <location evidence="1">Nucleus</location>
    </subcellularLocation>
</comment>
<evidence type="ECO:0000256" key="10">
    <source>
        <dbReference type="PROSITE-ProRule" id="PRU00042"/>
    </source>
</evidence>
<dbReference type="PROSITE" id="PS00028">
    <property type="entry name" value="ZINC_FINGER_C2H2_1"/>
    <property type="match status" value="1"/>
</dbReference>
<keyword evidence="8" id="KW-0539">Nucleus</keyword>
<dbReference type="Proteomes" id="UP001386955">
    <property type="component" value="Unassembled WGS sequence"/>
</dbReference>
<evidence type="ECO:0000256" key="8">
    <source>
        <dbReference type="ARBA" id="ARBA00023242"/>
    </source>
</evidence>
<organism evidence="12 13">
    <name type="scientific">Psophocarpus tetragonolobus</name>
    <name type="common">Winged bean</name>
    <name type="synonym">Dolichos tetragonolobus</name>
    <dbReference type="NCBI Taxonomy" id="3891"/>
    <lineage>
        <taxon>Eukaryota</taxon>
        <taxon>Viridiplantae</taxon>
        <taxon>Streptophyta</taxon>
        <taxon>Embryophyta</taxon>
        <taxon>Tracheophyta</taxon>
        <taxon>Spermatophyta</taxon>
        <taxon>Magnoliopsida</taxon>
        <taxon>eudicotyledons</taxon>
        <taxon>Gunneridae</taxon>
        <taxon>Pentapetalae</taxon>
        <taxon>rosids</taxon>
        <taxon>fabids</taxon>
        <taxon>Fabales</taxon>
        <taxon>Fabaceae</taxon>
        <taxon>Papilionoideae</taxon>
        <taxon>50 kb inversion clade</taxon>
        <taxon>NPAAA clade</taxon>
        <taxon>indigoferoid/millettioid clade</taxon>
        <taxon>Phaseoleae</taxon>
        <taxon>Psophocarpus</taxon>
    </lineage>
</organism>
<evidence type="ECO:0000256" key="6">
    <source>
        <dbReference type="ARBA" id="ARBA00023015"/>
    </source>
</evidence>
<dbReference type="InterPro" id="IPR043584">
    <property type="entry name" value="WIP1/2/3/4/5/6"/>
</dbReference>
<dbReference type="PANTHER" id="PTHR45878">
    <property type="entry name" value="ZINC FINGER PROTEIN WIP2"/>
    <property type="match status" value="1"/>
</dbReference>
<dbReference type="Pfam" id="PF23115">
    <property type="entry name" value="zf-C2H2_STOP2_3rd"/>
    <property type="match status" value="1"/>
</dbReference>
<evidence type="ECO:0000256" key="9">
    <source>
        <dbReference type="ARBA" id="ARBA00023452"/>
    </source>
</evidence>
<keyword evidence="3" id="KW-0677">Repeat</keyword>
<dbReference type="PROSITE" id="PS50157">
    <property type="entry name" value="ZINC_FINGER_C2H2_2"/>
    <property type="match status" value="1"/>
</dbReference>